<feature type="transmembrane region" description="Helical" evidence="1">
    <location>
        <begin position="842"/>
        <end position="862"/>
    </location>
</feature>
<protein>
    <submittedName>
        <fullName evidence="2">YfhO family protein</fullName>
    </submittedName>
</protein>
<gene>
    <name evidence="2" type="ORF">LNP07_01505</name>
</gene>
<feature type="transmembrane region" description="Helical" evidence="1">
    <location>
        <begin position="332"/>
        <end position="354"/>
    </location>
</feature>
<feature type="transmembrane region" description="Helical" evidence="1">
    <location>
        <begin position="360"/>
        <end position="379"/>
    </location>
</feature>
<feature type="transmembrane region" description="Helical" evidence="1">
    <location>
        <begin position="82"/>
        <end position="100"/>
    </location>
</feature>
<evidence type="ECO:0000313" key="2">
    <source>
        <dbReference type="EMBL" id="MCK8624201.1"/>
    </source>
</evidence>
<dbReference type="InterPro" id="IPR018580">
    <property type="entry name" value="Uncharacterised_YfhO"/>
</dbReference>
<evidence type="ECO:0000256" key="1">
    <source>
        <dbReference type="SAM" id="Phobius"/>
    </source>
</evidence>
<organism evidence="2 3">
    <name type="scientific">Apilactobacillus xinyiensis</name>
    <dbReference type="NCBI Taxonomy" id="2841032"/>
    <lineage>
        <taxon>Bacteria</taxon>
        <taxon>Bacillati</taxon>
        <taxon>Bacillota</taxon>
        <taxon>Bacilli</taxon>
        <taxon>Lactobacillales</taxon>
        <taxon>Lactobacillaceae</taxon>
        <taxon>Apilactobacillus</taxon>
    </lineage>
</organism>
<keyword evidence="1" id="KW-0812">Transmembrane</keyword>
<name>A0ABT0I035_9LACO</name>
<feature type="transmembrane region" description="Helical" evidence="1">
    <location>
        <begin position="107"/>
        <end position="127"/>
    </location>
</feature>
<feature type="transmembrane region" description="Helical" evidence="1">
    <location>
        <begin position="193"/>
        <end position="217"/>
    </location>
</feature>
<dbReference type="Proteomes" id="UP001522905">
    <property type="component" value="Unassembled WGS sequence"/>
</dbReference>
<feature type="transmembrane region" description="Helical" evidence="1">
    <location>
        <begin position="391"/>
        <end position="408"/>
    </location>
</feature>
<keyword evidence="1" id="KW-1133">Transmembrane helix</keyword>
<feature type="transmembrane region" description="Helical" evidence="1">
    <location>
        <begin position="420"/>
        <end position="438"/>
    </location>
</feature>
<accession>A0ABT0I035</accession>
<evidence type="ECO:0000313" key="3">
    <source>
        <dbReference type="Proteomes" id="UP001522905"/>
    </source>
</evidence>
<feature type="transmembrane region" description="Helical" evidence="1">
    <location>
        <begin position="139"/>
        <end position="156"/>
    </location>
</feature>
<feature type="transmembrane region" description="Helical" evidence="1">
    <location>
        <begin position="163"/>
        <end position="181"/>
    </location>
</feature>
<keyword evidence="3" id="KW-1185">Reference proteome</keyword>
<sequence>MFKFSQKNLRKLTSIFLSFLIPILIMTSYFAYRNMFPFGNSSLLTVDLGQQYVDFFKYYQNEFGNWQQMMYSFSNGYGNSMLGTWTYYLMSPLNLILLLFKSQNLNLAIFIITILKYGLSGASFAYLINKDNKITISKIYIPIFSSIYALNGWIIANQLNIMWLDGMIFLPLIVLGINKIIEHDSCKTYIISLSIMITINYYIAYMLCIFSALYFGYKIILEPKDINVKNKFKTVKNFIISSITAVAIAAWTLIPTIAELANSKGSHTVNDFKWHFEYFPLNMIGKFFNGAFDFSQMPSGTPNVFVGCIVCILFISYFFNNKIKLKNRILNALLTLFLIISMCFEPLDLLWHAMQFPIWYPYRFSFIFCFWMIYTSLINWSNISNKFSIKLFIKTALIILVALIYVGLNINNFKYLSLNKYTTSLLLVGITLILFVKFQKDKKIFKFLFILIAISDMSINVFNSLNSISYVSNTDYIKYNNYVNENINELKKYNSGFYRIAKTFFRTKDDPLELNYYGGSTFNSMLSPETQAFANNMGMPNTSGSIEYSNGTIVSDAILGYRYVIDDPYNNLNMAQKIGRRYDINIYNKEYSYKLQNLYNPYALSLIFSTKVNHVIENNSNSNPILYQNKMFNMVTGKNTNIFKKLNFQDVKFDNIQSNSNISNAILNKKNLLKPAKIRIYYTLPNNSVNYLNFSQNMNQKNCSVSINNQNVVLPNDLQNNLIVSMPKQKNGYIDINLKNSNNLFLQDFSIYSININNFKRKVQNIKKYEAYDLNIKNNIIKAKINNAENKNLFTTIPYDKNWNLFIDGHKTKIKKWNNYFIAATVNKGHHYVELKYINHNIYIGIMVTMGSALATLIYYCIIKKRLK</sequence>
<feature type="transmembrane region" description="Helical" evidence="1">
    <location>
        <begin position="302"/>
        <end position="320"/>
    </location>
</feature>
<feature type="transmembrane region" description="Helical" evidence="1">
    <location>
        <begin position="12"/>
        <end position="32"/>
    </location>
</feature>
<dbReference type="EMBL" id="JAJIAO010000001">
    <property type="protein sequence ID" value="MCK8624201.1"/>
    <property type="molecule type" value="Genomic_DNA"/>
</dbReference>
<reference evidence="2 3" key="1">
    <citation type="submission" date="2021-11" db="EMBL/GenBank/DDBJ databases">
        <title>Comparative genomics of bee honey and flower isolates.</title>
        <authorList>
            <person name="Bechtner J.D."/>
            <person name="Gallus M.K."/>
            <person name="Ehrmann M."/>
        </authorList>
    </citation>
    <scope>NUCLEOTIDE SEQUENCE [LARGE SCALE GENOMIC DNA]</scope>
    <source>
        <strain evidence="2 3">M161</strain>
    </source>
</reference>
<proteinExistence type="predicted"/>
<feature type="transmembrane region" description="Helical" evidence="1">
    <location>
        <begin position="445"/>
        <end position="465"/>
    </location>
</feature>
<dbReference type="RefSeq" id="WP_248601443.1">
    <property type="nucleotide sequence ID" value="NZ_JAJIAO010000001.1"/>
</dbReference>
<comment type="caution">
    <text evidence="2">The sequence shown here is derived from an EMBL/GenBank/DDBJ whole genome shotgun (WGS) entry which is preliminary data.</text>
</comment>
<dbReference type="Pfam" id="PF09586">
    <property type="entry name" value="YfhO"/>
    <property type="match status" value="1"/>
</dbReference>
<dbReference type="PANTHER" id="PTHR38454:SF1">
    <property type="entry name" value="INTEGRAL MEMBRANE PROTEIN"/>
    <property type="match status" value="1"/>
</dbReference>
<keyword evidence="1" id="KW-0472">Membrane</keyword>
<dbReference type="PANTHER" id="PTHR38454">
    <property type="entry name" value="INTEGRAL MEMBRANE PROTEIN-RELATED"/>
    <property type="match status" value="1"/>
</dbReference>
<feature type="transmembrane region" description="Helical" evidence="1">
    <location>
        <begin position="238"/>
        <end position="258"/>
    </location>
</feature>